<comment type="caution">
    <text evidence="1">The sequence shown here is derived from an EMBL/GenBank/DDBJ whole genome shotgun (WGS) entry which is preliminary data.</text>
</comment>
<evidence type="ECO:0000313" key="2">
    <source>
        <dbReference type="Proteomes" id="UP000010411"/>
    </source>
</evidence>
<reference evidence="1 2" key="1">
    <citation type="submission" date="2012-11" db="EMBL/GenBank/DDBJ databases">
        <authorList>
            <person name="Huguet-Tapia J.C."/>
            <person name="Durkin A.S."/>
            <person name="Pettis G.S."/>
            <person name="Badger J.H."/>
        </authorList>
    </citation>
    <scope>NUCLEOTIDE SEQUENCE [LARGE SCALE GENOMIC DNA]</scope>
    <source>
        <strain evidence="1 2">91-03</strain>
    </source>
</reference>
<gene>
    <name evidence="1" type="ORF">STRIP9103_01238</name>
</gene>
<accession>L1KR48</accession>
<protein>
    <submittedName>
        <fullName evidence="1">Uncharacterized protein</fullName>
    </submittedName>
</protein>
<sequence length="48" mass="5577">MYQYTSLCFRITIMVLRDPEYSDRAIELASIFLEGPPTESVDPFAFRS</sequence>
<dbReference type="Proteomes" id="UP000010411">
    <property type="component" value="Unassembled WGS sequence"/>
</dbReference>
<name>L1KR48_9ACTN</name>
<dbReference type="EMBL" id="AEJC01000466">
    <property type="protein sequence ID" value="EKX63092.1"/>
    <property type="molecule type" value="Genomic_DNA"/>
</dbReference>
<organism evidence="1 2">
    <name type="scientific">Streptomyces ipomoeae 91-03</name>
    <dbReference type="NCBI Taxonomy" id="698759"/>
    <lineage>
        <taxon>Bacteria</taxon>
        <taxon>Bacillati</taxon>
        <taxon>Actinomycetota</taxon>
        <taxon>Actinomycetes</taxon>
        <taxon>Kitasatosporales</taxon>
        <taxon>Streptomycetaceae</taxon>
        <taxon>Streptomyces</taxon>
    </lineage>
</organism>
<keyword evidence="2" id="KW-1185">Reference proteome</keyword>
<dbReference type="AlphaFoldDB" id="L1KR48"/>
<proteinExistence type="predicted"/>
<evidence type="ECO:0000313" key="1">
    <source>
        <dbReference type="EMBL" id="EKX63092.1"/>
    </source>
</evidence>